<feature type="transmembrane region" description="Helical" evidence="6">
    <location>
        <begin position="404"/>
        <end position="423"/>
    </location>
</feature>
<organism evidence="8 9">
    <name type="scientific">Bodo saltans</name>
    <name type="common">Flagellated protozoan</name>
    <dbReference type="NCBI Taxonomy" id="75058"/>
    <lineage>
        <taxon>Eukaryota</taxon>
        <taxon>Discoba</taxon>
        <taxon>Euglenozoa</taxon>
        <taxon>Kinetoplastea</taxon>
        <taxon>Metakinetoplastina</taxon>
        <taxon>Eubodonida</taxon>
        <taxon>Bodonidae</taxon>
        <taxon>Bodo</taxon>
    </lineage>
</organism>
<feature type="compositionally biased region" description="Basic and acidic residues" evidence="5">
    <location>
        <begin position="56"/>
        <end position="65"/>
    </location>
</feature>
<sequence>MQNVRAGNAEGDDHHHLVPSYSTAAAPVVVVVPLSTNASSRSSSSEDENEDAAVPVDDHDGHDENGTVMGTTFNTITNVIGGGVLGLPNAMFQASIAVGVVLMVISALMSTFAVYILVKACDYYGRYAMRDVWALALYPQAPHNDIIAAVHRKRELDAKKADVAQSYQTGEATSASASSDEKLETTELDAFLAREEKNHKMRAFMSDLIVLMMILYNFGCLVLYGVVIGESLPPVVENFFGASGLWLDNGTWLIAAGVVFFFFTCAKKLSELKWSSILGAITIFYVIIAVVIRYFTFKAHPEDMPSFNQDTDVLDVASFQVGLANAMTTFGLAYCYHYNVPYYYKELKDRNAKKMMLTVAFSQPVTFTSYLLTGLFGYLTFGAAVNNAHSGGSIVDNYAEDDTLVNVGRFGLFFHFVCVYPIISLSCRRGLHHLIMTHIVRPFWRYREHRRHQHHHHQHDEHHGAINQQQSSSSLNVTAAAGDQNNNAATVAGDGEPIPSTLHQHGVKINMLETATEEPDPSRAIVALESFCIVAASISCAWVAPGIKIVINITGSLFGLFMMMIAPGLVGVCLFQRTRTCTTGEFHGPTETRKYILSWVLLVLGAGFVVSSFYTIVK</sequence>
<name>A0A0S4J4N4_BODSA</name>
<proteinExistence type="predicted"/>
<feature type="transmembrane region" description="Helical" evidence="6">
    <location>
        <begin position="208"/>
        <end position="229"/>
    </location>
</feature>
<feature type="transmembrane region" description="Helical" evidence="6">
    <location>
        <begin position="357"/>
        <end position="384"/>
    </location>
</feature>
<keyword evidence="2 6" id="KW-0812">Transmembrane</keyword>
<feature type="transmembrane region" description="Helical" evidence="6">
    <location>
        <begin position="316"/>
        <end position="336"/>
    </location>
</feature>
<dbReference type="OrthoDB" id="438545at2759"/>
<dbReference type="Pfam" id="PF01490">
    <property type="entry name" value="Aa_trans"/>
    <property type="match status" value="2"/>
</dbReference>
<dbReference type="VEuPathDB" id="TriTrypDB:BSAL_00645"/>
<reference evidence="9" key="1">
    <citation type="submission" date="2015-09" db="EMBL/GenBank/DDBJ databases">
        <authorList>
            <consortium name="Pathogen Informatics"/>
        </authorList>
    </citation>
    <scope>NUCLEOTIDE SEQUENCE [LARGE SCALE GENOMIC DNA]</scope>
    <source>
        <strain evidence="9">Lake Konstanz</strain>
    </source>
</reference>
<feature type="domain" description="Amino acid transporter transmembrane" evidence="7">
    <location>
        <begin position="65"/>
        <end position="124"/>
    </location>
</feature>
<dbReference type="EMBL" id="CYKH01001251">
    <property type="protein sequence ID" value="CUG86177.1"/>
    <property type="molecule type" value="Genomic_DNA"/>
</dbReference>
<keyword evidence="3 6" id="KW-1133">Transmembrane helix</keyword>
<evidence type="ECO:0000256" key="4">
    <source>
        <dbReference type="ARBA" id="ARBA00023136"/>
    </source>
</evidence>
<dbReference type="Proteomes" id="UP000051952">
    <property type="component" value="Unassembled WGS sequence"/>
</dbReference>
<feature type="domain" description="Amino acid transporter transmembrane" evidence="7">
    <location>
        <begin position="205"/>
        <end position="616"/>
    </location>
</feature>
<feature type="transmembrane region" description="Helical" evidence="6">
    <location>
        <begin position="249"/>
        <end position="265"/>
    </location>
</feature>
<keyword evidence="4 6" id="KW-0472">Membrane</keyword>
<feature type="transmembrane region" description="Helical" evidence="6">
    <location>
        <begin position="596"/>
        <end position="617"/>
    </location>
</feature>
<comment type="subcellular location">
    <subcellularLocation>
        <location evidence="1">Membrane</location>
        <topology evidence="1">Multi-pass membrane protein</topology>
    </subcellularLocation>
</comment>
<feature type="transmembrane region" description="Helical" evidence="6">
    <location>
        <begin position="277"/>
        <end position="296"/>
    </location>
</feature>
<evidence type="ECO:0000256" key="5">
    <source>
        <dbReference type="SAM" id="MobiDB-lite"/>
    </source>
</evidence>
<protein>
    <submittedName>
        <fullName evidence="8">Amino acid transporter, putative</fullName>
    </submittedName>
</protein>
<feature type="transmembrane region" description="Helical" evidence="6">
    <location>
        <begin position="550"/>
        <end position="575"/>
    </location>
</feature>
<evidence type="ECO:0000259" key="7">
    <source>
        <dbReference type="Pfam" id="PF01490"/>
    </source>
</evidence>
<accession>A0A0S4J4N4</accession>
<dbReference type="PANTHER" id="PTHR22950:SF682">
    <property type="entry name" value="TRANSMEMBRANE AMINO ACID TRANSPORTER FAMILY PROTEIN"/>
    <property type="match status" value="1"/>
</dbReference>
<evidence type="ECO:0000313" key="9">
    <source>
        <dbReference type="Proteomes" id="UP000051952"/>
    </source>
</evidence>
<dbReference type="AlphaFoldDB" id="A0A0S4J4N4"/>
<dbReference type="InterPro" id="IPR013057">
    <property type="entry name" value="AA_transpt_TM"/>
</dbReference>
<evidence type="ECO:0000256" key="2">
    <source>
        <dbReference type="ARBA" id="ARBA00022692"/>
    </source>
</evidence>
<dbReference type="GO" id="GO:0015179">
    <property type="term" value="F:L-amino acid transmembrane transporter activity"/>
    <property type="evidence" value="ECO:0007669"/>
    <property type="project" value="TreeGrafter"/>
</dbReference>
<feature type="transmembrane region" description="Helical" evidence="6">
    <location>
        <begin position="94"/>
        <end position="118"/>
    </location>
</feature>
<evidence type="ECO:0000256" key="6">
    <source>
        <dbReference type="SAM" id="Phobius"/>
    </source>
</evidence>
<evidence type="ECO:0000256" key="3">
    <source>
        <dbReference type="ARBA" id="ARBA00022989"/>
    </source>
</evidence>
<evidence type="ECO:0000256" key="1">
    <source>
        <dbReference type="ARBA" id="ARBA00004141"/>
    </source>
</evidence>
<evidence type="ECO:0000313" key="8">
    <source>
        <dbReference type="EMBL" id="CUG86177.1"/>
    </source>
</evidence>
<feature type="transmembrane region" description="Helical" evidence="6">
    <location>
        <begin position="524"/>
        <end position="544"/>
    </location>
</feature>
<keyword evidence="9" id="KW-1185">Reference proteome</keyword>
<dbReference type="PANTHER" id="PTHR22950">
    <property type="entry name" value="AMINO ACID TRANSPORTER"/>
    <property type="match status" value="1"/>
</dbReference>
<feature type="region of interest" description="Disordered" evidence="5">
    <location>
        <begin position="37"/>
        <end position="68"/>
    </location>
</feature>
<dbReference type="GO" id="GO:0016020">
    <property type="term" value="C:membrane"/>
    <property type="evidence" value="ECO:0007669"/>
    <property type="project" value="UniProtKB-SubCell"/>
</dbReference>
<gene>
    <name evidence="8" type="ORF">BSAL_00645</name>
</gene>